<reference evidence="3 4" key="1">
    <citation type="journal article" date="2014" name="Front. Genet.">
        <title>Genome and metabolic network of "Candidatus Phaeomarinobacter ectocarpi" Ec32, a new candidate genus of Alphaproteobacteria frequently associated with brown algae.</title>
        <authorList>
            <person name="Dittami S.M."/>
            <person name="Barbeyron T."/>
            <person name="Boyen C."/>
            <person name="Cambefort J."/>
            <person name="Collet G."/>
            <person name="Delage L."/>
            <person name="Gobet A."/>
            <person name="Groisillier A."/>
            <person name="Leblanc C."/>
            <person name="Michel G."/>
            <person name="Scornet D."/>
            <person name="Siegel A."/>
            <person name="Tapia J.E."/>
            <person name="Tonon T."/>
        </authorList>
    </citation>
    <scope>NUCLEOTIDE SEQUENCE [LARGE SCALE GENOMIC DNA]</scope>
    <source>
        <strain evidence="3 4">Ec32</strain>
    </source>
</reference>
<accession>X5MFU9</accession>
<dbReference type="SUPFAM" id="SSF54593">
    <property type="entry name" value="Glyoxalase/Bleomycin resistance protein/Dihydroxybiphenyl dioxygenase"/>
    <property type="match status" value="1"/>
</dbReference>
<gene>
    <name evidence="3" type="ORF">BN1012_Phect1981</name>
</gene>
<dbReference type="InterPro" id="IPR004360">
    <property type="entry name" value="Glyas_Fos-R_dOase_dom"/>
</dbReference>
<dbReference type="HOGENOM" id="CLU_1213497_0_0_5"/>
<sequence>MVKPNALHHLALSTGDMKTQIEFFTDVLGMELVALYWMHGVEGAWHGFLKLNENCAVAFVHTSRNGEITPVMGVSHAGNPGESSAPGTMQHLALNVDSAADLIAMRDRIRSRGVPVFGPIHHGFCSSIYFAGPENLSLEVATSADVEHPLSSDVWIDPEVAALAGISAEDIKRYKAPKPYEGANGDVPQPEYDSSKPHQFYPKEVYDLMLGTPDDALTLAASETTPPGLASASK</sequence>
<dbReference type="RefSeq" id="WP_043948291.1">
    <property type="nucleotide sequence ID" value="NZ_HG966617.1"/>
</dbReference>
<dbReference type="PATRIC" id="fig|1458461.3.peg.1987"/>
<dbReference type="Pfam" id="PF00903">
    <property type="entry name" value="Glyoxalase"/>
    <property type="match status" value="1"/>
</dbReference>
<dbReference type="Proteomes" id="UP000032160">
    <property type="component" value="Chromosome I"/>
</dbReference>
<dbReference type="InterPro" id="IPR037523">
    <property type="entry name" value="VOC_core"/>
</dbReference>
<protein>
    <submittedName>
        <fullName evidence="3">Glyoxalase family protein</fullName>
    </submittedName>
</protein>
<dbReference type="InterPro" id="IPR029068">
    <property type="entry name" value="Glyas_Bleomycin-R_OHBP_Dase"/>
</dbReference>
<proteinExistence type="predicted"/>
<dbReference type="CDD" id="cd06587">
    <property type="entry name" value="VOC"/>
    <property type="match status" value="1"/>
</dbReference>
<dbReference type="AlphaFoldDB" id="X5MFU9"/>
<organism evidence="3 4">
    <name type="scientific">Candidatus Phaeomarinibacter ectocarpi</name>
    <dbReference type="NCBI Taxonomy" id="1458461"/>
    <lineage>
        <taxon>Bacteria</taxon>
        <taxon>Pseudomonadati</taxon>
        <taxon>Pseudomonadota</taxon>
        <taxon>Alphaproteobacteria</taxon>
        <taxon>Hyphomicrobiales</taxon>
        <taxon>Parvibaculaceae</taxon>
        <taxon>Candidatus Phaeomarinibacter</taxon>
    </lineage>
</organism>
<dbReference type="Gene3D" id="3.10.180.10">
    <property type="entry name" value="2,3-Dihydroxybiphenyl 1,2-Dioxygenase, domain 1"/>
    <property type="match status" value="1"/>
</dbReference>
<dbReference type="STRING" id="1458461.BN1012_Phect1981"/>
<dbReference type="OrthoDB" id="9803142at2"/>
<evidence type="ECO:0000259" key="2">
    <source>
        <dbReference type="PROSITE" id="PS51819"/>
    </source>
</evidence>
<keyword evidence="4" id="KW-1185">Reference proteome</keyword>
<feature type="domain" description="VOC" evidence="2">
    <location>
        <begin position="6"/>
        <end position="143"/>
    </location>
</feature>
<dbReference type="KEGG" id="pect:BN1012_Phect1981"/>
<evidence type="ECO:0000313" key="4">
    <source>
        <dbReference type="Proteomes" id="UP000032160"/>
    </source>
</evidence>
<dbReference type="PROSITE" id="PS51819">
    <property type="entry name" value="VOC"/>
    <property type="match status" value="1"/>
</dbReference>
<evidence type="ECO:0000256" key="1">
    <source>
        <dbReference type="SAM" id="MobiDB-lite"/>
    </source>
</evidence>
<name>X5MFU9_9HYPH</name>
<dbReference type="EMBL" id="HG966617">
    <property type="protein sequence ID" value="CDO60194.1"/>
    <property type="molecule type" value="Genomic_DNA"/>
</dbReference>
<feature type="region of interest" description="Disordered" evidence="1">
    <location>
        <begin position="177"/>
        <end position="197"/>
    </location>
</feature>
<evidence type="ECO:0000313" key="3">
    <source>
        <dbReference type="EMBL" id="CDO60194.1"/>
    </source>
</evidence>